<reference evidence="2 3" key="1">
    <citation type="submission" date="2019-10" db="EMBL/GenBank/DDBJ databases">
        <authorList>
            <person name="Karimi E."/>
        </authorList>
    </citation>
    <scope>NUCLEOTIDE SEQUENCE [LARGE SCALE GENOMIC DNA]</scope>
    <source>
        <strain evidence="2">Acinetobacter sp. 8BE</strain>
    </source>
</reference>
<dbReference type="Proteomes" id="UP000430404">
    <property type="component" value="Unassembled WGS sequence"/>
</dbReference>
<evidence type="ECO:0000313" key="2">
    <source>
        <dbReference type="EMBL" id="VXA56121.1"/>
    </source>
</evidence>
<sequence length="58" mass="6731">MWYHPVCSTGLKQTSPSDYKNNGSVDVIPFKPQPNQADQKSIPICGQLDHQRWGRYRR</sequence>
<protein>
    <submittedName>
        <fullName evidence="2">Uncharacterized protein</fullName>
    </submittedName>
</protein>
<dbReference type="AlphaFoldDB" id="A0A653K614"/>
<organism evidence="2 3">
    <name type="scientific">Acinetobacter proteolyticus</name>
    <dbReference type="NCBI Taxonomy" id="1776741"/>
    <lineage>
        <taxon>Bacteria</taxon>
        <taxon>Pseudomonadati</taxon>
        <taxon>Pseudomonadota</taxon>
        <taxon>Gammaproteobacteria</taxon>
        <taxon>Moraxellales</taxon>
        <taxon>Moraxellaceae</taxon>
        <taxon>Acinetobacter</taxon>
    </lineage>
</organism>
<name>A0A653K614_9GAMM</name>
<dbReference type="EMBL" id="CABWKZ010000021">
    <property type="protein sequence ID" value="VXA56121.1"/>
    <property type="molecule type" value="Genomic_DNA"/>
</dbReference>
<evidence type="ECO:0000256" key="1">
    <source>
        <dbReference type="SAM" id="MobiDB-lite"/>
    </source>
</evidence>
<feature type="compositionally biased region" description="Polar residues" evidence="1">
    <location>
        <begin position="10"/>
        <end position="22"/>
    </location>
</feature>
<feature type="region of interest" description="Disordered" evidence="1">
    <location>
        <begin position="1"/>
        <end position="22"/>
    </location>
</feature>
<gene>
    <name evidence="2" type="ORF">ACI8B_280046</name>
</gene>
<accession>A0A653K614</accession>
<evidence type="ECO:0000313" key="3">
    <source>
        <dbReference type="Proteomes" id="UP000430404"/>
    </source>
</evidence>
<proteinExistence type="predicted"/>